<dbReference type="OrthoDB" id="413077at2759"/>
<dbReference type="InterPro" id="IPR029061">
    <property type="entry name" value="THDP-binding"/>
</dbReference>
<evidence type="ECO:0000256" key="4">
    <source>
        <dbReference type="ARBA" id="ARBA00023052"/>
    </source>
</evidence>
<dbReference type="GO" id="GO:0005739">
    <property type="term" value="C:mitochondrion"/>
    <property type="evidence" value="ECO:0007669"/>
    <property type="project" value="TreeGrafter"/>
</dbReference>
<gene>
    <name evidence="7" type="ORF">FCC1311_023622</name>
</gene>
<dbReference type="Gene3D" id="3.40.50.11610">
    <property type="entry name" value="Multifunctional 2-oxoglutarate metabolism enzyme, C-terminal domain"/>
    <property type="match status" value="1"/>
</dbReference>
<dbReference type="AlphaFoldDB" id="A0A2R5G532"/>
<evidence type="ECO:0000313" key="7">
    <source>
        <dbReference type="EMBL" id="GBG26142.1"/>
    </source>
</evidence>
<keyword evidence="8" id="KW-1185">Reference proteome</keyword>
<dbReference type="InterPro" id="IPR031717">
    <property type="entry name" value="ODO-1/KGD_C"/>
</dbReference>
<reference evidence="7 8" key="1">
    <citation type="submission" date="2017-12" db="EMBL/GenBank/DDBJ databases">
        <title>Sequencing, de novo assembly and annotation of complete genome of a new Thraustochytrid species, strain FCC1311.</title>
        <authorList>
            <person name="Sedici K."/>
            <person name="Godart F."/>
            <person name="Aiese Cigliano R."/>
            <person name="Sanseverino W."/>
            <person name="Barakat M."/>
            <person name="Ortet P."/>
            <person name="Marechal E."/>
            <person name="Cagnac O."/>
            <person name="Amato A."/>
        </authorList>
    </citation>
    <scope>NUCLEOTIDE SEQUENCE [LARGE SCALE GENOMIC DNA]</scope>
</reference>
<evidence type="ECO:0000256" key="5">
    <source>
        <dbReference type="SAM" id="MobiDB-lite"/>
    </source>
</evidence>
<evidence type="ECO:0000256" key="2">
    <source>
        <dbReference type="ARBA" id="ARBA00006936"/>
    </source>
</evidence>
<name>A0A2R5G532_9STRA</name>
<dbReference type="Pfam" id="PF16870">
    <property type="entry name" value="OxoGdeHyase_C"/>
    <property type="match status" value="1"/>
</dbReference>
<feature type="region of interest" description="Disordered" evidence="5">
    <location>
        <begin position="741"/>
        <end position="779"/>
    </location>
</feature>
<dbReference type="Pfam" id="PF00676">
    <property type="entry name" value="E1_dh"/>
    <property type="match status" value="1"/>
</dbReference>
<dbReference type="CDD" id="cd02016">
    <property type="entry name" value="TPP_E1_OGDC_like"/>
    <property type="match status" value="1"/>
</dbReference>
<evidence type="ECO:0000256" key="3">
    <source>
        <dbReference type="ARBA" id="ARBA00023002"/>
    </source>
</evidence>
<dbReference type="PIRSF" id="PIRSF000157">
    <property type="entry name" value="Oxoglu_dh_E1"/>
    <property type="match status" value="1"/>
</dbReference>
<dbReference type="Gene3D" id="1.10.287.1150">
    <property type="entry name" value="TPP helical domain"/>
    <property type="match status" value="1"/>
</dbReference>
<dbReference type="Pfam" id="PF02779">
    <property type="entry name" value="Transket_pyr"/>
    <property type="match status" value="2"/>
</dbReference>
<dbReference type="EMBL" id="BEYU01000019">
    <property type="protein sequence ID" value="GBG26142.1"/>
    <property type="molecule type" value="Genomic_DNA"/>
</dbReference>
<organism evidence="7 8">
    <name type="scientific">Hondaea fermentalgiana</name>
    <dbReference type="NCBI Taxonomy" id="2315210"/>
    <lineage>
        <taxon>Eukaryota</taxon>
        <taxon>Sar</taxon>
        <taxon>Stramenopiles</taxon>
        <taxon>Bigyra</taxon>
        <taxon>Labyrinthulomycetes</taxon>
        <taxon>Thraustochytrida</taxon>
        <taxon>Thraustochytriidae</taxon>
        <taxon>Hondaea</taxon>
    </lineage>
</organism>
<feature type="region of interest" description="Disordered" evidence="5">
    <location>
        <begin position="681"/>
        <end position="701"/>
    </location>
</feature>
<proteinExistence type="inferred from homology"/>
<accession>A0A2R5G532</accession>
<comment type="similarity">
    <text evidence="2">Belongs to the alpha-ketoglutarate dehydrogenase family.</text>
</comment>
<evidence type="ECO:0000256" key="1">
    <source>
        <dbReference type="ARBA" id="ARBA00001964"/>
    </source>
</evidence>
<feature type="compositionally biased region" description="Low complexity" evidence="5">
    <location>
        <begin position="682"/>
        <end position="700"/>
    </location>
</feature>
<comment type="cofactor">
    <cofactor evidence="1">
        <name>thiamine diphosphate</name>
        <dbReference type="ChEBI" id="CHEBI:58937"/>
    </cofactor>
</comment>
<sequence>MLRTRRLFSQSSSEPDAAADHATPENNVRLAQLVQAYKSHGHLLATVDPLKLAYSDPLRAPYYVQDVPVLQPEYYGLRCDREMLGKTFWIGNALEPLLQGPHHKLSDILATLRKVYTGNIGSQFAHILRPDCVEWLNRRVIEHSMVETSPTEKRDILSKISHATLFEEFCGSRLSGAKRFSLEGCEALIPGLEALLEESAARGVRAIEMGMTHRGRLNVLKNVMHVPLAAVVHQFQPYLPDDDEHPNNSDDVRYHLGTSVVRMFGYGSGTRELRVSLAANPSHLESVNSVVLGKTRARQFLMRGSIVEDDSGANLVGQTRKRGSVDYSPSDDAKRESMAVLLHGDASFYQGSVREVLGFSNLRDYTTGGTVHIIINNQIGFTTLPKESHSSVYCSDVALSIGAPVFHVNGDDPEAFVRVCRTAAEYRQRFGRDCIINLWGYRRHGHNEMDDPGLTQPIMYNVVNRLPRLMDLYSRKLVHEGVVSDQDAVESEREAIVDSYKASFSDFWKDGQEPRDEVTSYWNELGMLTSQGHNSNRIARRQLLQTTVTGVHAELLRSYGRAIFTLPADYRFKVHPKVREVFQQRLSSIEVGAGKTIRWATAEALAFASLLEDGFHIRLSGQDVERGTFNQRHGVLCDQERSERGNERIYKPWTNLQLLSWHQEDIRRDLVKRANSQALLPSTTAGGYSKSGKGSGSTASHADEETDFAAGIYNFPSEKEGGDHLPETDFYAGLYRFGGDSDPATSRSRNGHSGPKVERRVVRPGQSSLDSPSEEEEYLDEDEVKVRAHIESELHSIQKGLSRRACDLRNLRKVLRWREPTGKRKNAPELGIMEICNSPLSEEAVLGFEHGYSLYSPNIMAIWEAQFGDFSNCAQTIIDTFIANGEEKWVRSSGVVLLLPHGYEGQGPDHSSAKIERFLQLCAEDPTPPLGSASLGAQDELNRLAKVNMHVLNPSTPAQYFHALRRQMMLPVRKPLIIFTPKYLLHHRPCSSSLDELGRNTRFHTVLQDPAHDGHGMQRRNVRKVLLCSGKMYYHLAQKRAALGMQQEVAIIRIEQLSPFPFHSVRHELSKYLYNNDAPYPVELVWVQEEPKNMGAWTYVNERLRWVLVNMPLSDVNMSSLLERPSVAPIAYCGRPVAASPATGSFELHRKEMNDIVNAAFAPPKDV</sequence>
<keyword evidence="4" id="KW-0786">Thiamine pyrophosphate</keyword>
<protein>
    <submittedName>
        <fullName evidence="7">2-oxoglutarate dehydrogenase, mitochondrial</fullName>
    </submittedName>
</protein>
<dbReference type="Gene3D" id="3.40.50.970">
    <property type="match status" value="1"/>
</dbReference>
<dbReference type="Proteomes" id="UP000241890">
    <property type="component" value="Unassembled WGS sequence"/>
</dbReference>
<dbReference type="InterPro" id="IPR001017">
    <property type="entry name" value="DH_E1"/>
</dbReference>
<dbReference type="GO" id="GO:0004591">
    <property type="term" value="F:oxoglutarate dehydrogenase (succinyl-transferring) activity"/>
    <property type="evidence" value="ECO:0007669"/>
    <property type="project" value="TreeGrafter"/>
</dbReference>
<comment type="caution">
    <text evidence="7">The sequence shown here is derived from an EMBL/GenBank/DDBJ whole genome shotgun (WGS) entry which is preliminary data.</text>
</comment>
<dbReference type="PANTHER" id="PTHR23152:SF4">
    <property type="entry name" value="2-OXOADIPATE DEHYDROGENASE COMPLEX COMPONENT E1"/>
    <property type="match status" value="1"/>
</dbReference>
<dbReference type="SUPFAM" id="SSF52518">
    <property type="entry name" value="Thiamin diphosphate-binding fold (THDP-binding)"/>
    <property type="match status" value="3"/>
</dbReference>
<dbReference type="SMART" id="SM00861">
    <property type="entry name" value="Transket_pyr"/>
    <property type="match status" value="1"/>
</dbReference>
<dbReference type="GO" id="GO:0045252">
    <property type="term" value="C:oxoglutarate dehydrogenase complex"/>
    <property type="evidence" value="ECO:0007669"/>
    <property type="project" value="TreeGrafter"/>
</dbReference>
<feature type="region of interest" description="Disordered" evidence="5">
    <location>
        <begin position="1"/>
        <end position="24"/>
    </location>
</feature>
<dbReference type="InterPro" id="IPR011603">
    <property type="entry name" value="2oxoglutarate_DH_E1"/>
</dbReference>
<dbReference type="GO" id="GO:0030976">
    <property type="term" value="F:thiamine pyrophosphate binding"/>
    <property type="evidence" value="ECO:0007669"/>
    <property type="project" value="InterPro"/>
</dbReference>
<feature type="domain" description="Transketolase-like pyrimidine-binding" evidence="6">
    <location>
        <begin position="784"/>
        <end position="987"/>
    </location>
</feature>
<dbReference type="InterPro" id="IPR042179">
    <property type="entry name" value="KGD_C_sf"/>
</dbReference>
<evidence type="ECO:0000313" key="8">
    <source>
        <dbReference type="Proteomes" id="UP000241890"/>
    </source>
</evidence>
<dbReference type="Gene3D" id="3.40.50.12470">
    <property type="match status" value="2"/>
</dbReference>
<keyword evidence="3" id="KW-0560">Oxidoreductase</keyword>
<dbReference type="GO" id="GO:0006099">
    <property type="term" value="P:tricarboxylic acid cycle"/>
    <property type="evidence" value="ECO:0007669"/>
    <property type="project" value="TreeGrafter"/>
</dbReference>
<dbReference type="PANTHER" id="PTHR23152">
    <property type="entry name" value="2-OXOGLUTARATE DEHYDROGENASE"/>
    <property type="match status" value="1"/>
</dbReference>
<dbReference type="InParanoid" id="A0A2R5G532"/>
<dbReference type="InterPro" id="IPR005475">
    <property type="entry name" value="Transketolase-like_Pyr-bd"/>
</dbReference>
<evidence type="ECO:0000259" key="6">
    <source>
        <dbReference type="SMART" id="SM00861"/>
    </source>
</evidence>